<dbReference type="PROSITE" id="PS51352">
    <property type="entry name" value="THIOREDOXIN_2"/>
    <property type="match status" value="1"/>
</dbReference>
<feature type="domain" description="Thioredoxin" evidence="2">
    <location>
        <begin position="7"/>
        <end position="164"/>
    </location>
</feature>
<dbReference type="InterPro" id="IPR047262">
    <property type="entry name" value="PRX-like1"/>
</dbReference>
<dbReference type="PANTHER" id="PTHR43640">
    <property type="entry name" value="OS07G0260300 PROTEIN"/>
    <property type="match status" value="1"/>
</dbReference>
<evidence type="ECO:0000256" key="1">
    <source>
        <dbReference type="SAM" id="MobiDB-lite"/>
    </source>
</evidence>
<accession>A0A382RQD4</accession>
<gene>
    <name evidence="3" type="ORF">METZ01_LOCUS352514</name>
</gene>
<dbReference type="SUPFAM" id="SSF52833">
    <property type="entry name" value="Thioredoxin-like"/>
    <property type="match status" value="1"/>
</dbReference>
<evidence type="ECO:0000259" key="2">
    <source>
        <dbReference type="PROSITE" id="PS51352"/>
    </source>
</evidence>
<protein>
    <recommendedName>
        <fullName evidence="2">Thioredoxin domain-containing protein</fullName>
    </recommendedName>
</protein>
<organism evidence="3">
    <name type="scientific">marine metagenome</name>
    <dbReference type="NCBI Taxonomy" id="408172"/>
    <lineage>
        <taxon>unclassified sequences</taxon>
        <taxon>metagenomes</taxon>
        <taxon>ecological metagenomes</taxon>
    </lineage>
</organism>
<name>A0A382RQD4_9ZZZZ</name>
<dbReference type="EMBL" id="UINC01123287">
    <property type="protein sequence ID" value="SVC99660.1"/>
    <property type="molecule type" value="Genomic_DNA"/>
</dbReference>
<dbReference type="CDD" id="cd02969">
    <property type="entry name" value="PRX_like1"/>
    <property type="match status" value="1"/>
</dbReference>
<dbReference type="InterPro" id="IPR013766">
    <property type="entry name" value="Thioredoxin_domain"/>
</dbReference>
<reference evidence="3" key="1">
    <citation type="submission" date="2018-05" db="EMBL/GenBank/DDBJ databases">
        <authorList>
            <person name="Lanie J.A."/>
            <person name="Ng W.-L."/>
            <person name="Kazmierczak K.M."/>
            <person name="Andrzejewski T.M."/>
            <person name="Davidsen T.M."/>
            <person name="Wayne K.J."/>
            <person name="Tettelin H."/>
            <person name="Glass J.I."/>
            <person name="Rusch D."/>
            <person name="Podicherti R."/>
            <person name="Tsui H.-C.T."/>
            <person name="Winkler M.E."/>
        </authorList>
    </citation>
    <scope>NUCLEOTIDE SEQUENCE</scope>
</reference>
<dbReference type="PANTHER" id="PTHR43640:SF1">
    <property type="entry name" value="THIOREDOXIN-DEPENDENT PEROXIREDOXIN"/>
    <property type="match status" value="1"/>
</dbReference>
<dbReference type="GO" id="GO:0016491">
    <property type="term" value="F:oxidoreductase activity"/>
    <property type="evidence" value="ECO:0007669"/>
    <property type="project" value="InterPro"/>
</dbReference>
<dbReference type="InterPro" id="IPR036249">
    <property type="entry name" value="Thioredoxin-like_sf"/>
</dbReference>
<feature type="region of interest" description="Disordered" evidence="1">
    <location>
        <begin position="1"/>
        <end position="22"/>
    </location>
</feature>
<evidence type="ECO:0000313" key="3">
    <source>
        <dbReference type="EMBL" id="SVC99660.1"/>
    </source>
</evidence>
<dbReference type="AlphaFoldDB" id="A0A382RQD4"/>
<dbReference type="Gene3D" id="3.40.30.10">
    <property type="entry name" value="Glutaredoxin"/>
    <property type="match status" value="1"/>
</dbReference>
<dbReference type="Pfam" id="PF08534">
    <property type="entry name" value="Redoxin"/>
    <property type="match status" value="1"/>
</dbReference>
<sequence length="184" mass="19782">MTSPQGIEPGDSAPDFHLPNANLSTGNETMSLSDVIGPKGAVIMFTCNHCPYVVGSEPRIEAMAARAFSEGLGFAGINSNDPVNYESDSWQNMVKRAGRGMSYSYLHDDSQDTARAYGAERTPEFYLLDASGAVTYRGRLDDSPRDPSHSSTSDLADAMDDMAAGRSVAIPRTDSIGCSVKWKM</sequence>
<proteinExistence type="predicted"/>
<dbReference type="InterPro" id="IPR013740">
    <property type="entry name" value="Redoxin"/>
</dbReference>